<proteinExistence type="predicted"/>
<name>A0A2V0QK25_PSESF</name>
<keyword evidence="1" id="KW-0560">Oxidoreductase</keyword>
<dbReference type="GO" id="GO:0051213">
    <property type="term" value="F:dioxygenase activity"/>
    <property type="evidence" value="ECO:0007669"/>
    <property type="project" value="UniProtKB-KW"/>
</dbReference>
<evidence type="ECO:0000313" key="1">
    <source>
        <dbReference type="EMBL" id="GBH13476.1"/>
    </source>
</evidence>
<evidence type="ECO:0000313" key="2">
    <source>
        <dbReference type="Proteomes" id="UP000247480"/>
    </source>
</evidence>
<keyword evidence="1" id="KW-0223">Dioxygenase</keyword>
<dbReference type="EMBL" id="BGJZ01000352">
    <property type="protein sequence ID" value="GBH13476.1"/>
    <property type="molecule type" value="Genomic_DNA"/>
</dbReference>
<reference evidence="1 2" key="1">
    <citation type="submission" date="2018-04" db="EMBL/GenBank/DDBJ databases">
        <title>Draft genome sequence of Pseudomonas syringae pv. actinidiae biovar 1 strains isolated from kiwifruit in Kagawa prefecture.</title>
        <authorList>
            <person name="Tabuchi M."/>
            <person name="Saito M."/>
            <person name="Fujiwara S."/>
            <person name="Sasa N."/>
            <person name="Akimitsu K."/>
            <person name="Gomi K."/>
            <person name="Konishi-Sugita S."/>
            <person name="Hamano K."/>
            <person name="Kataoka I."/>
        </authorList>
    </citation>
    <scope>NUCLEOTIDE SEQUENCE [LARGE SCALE GENOMIC DNA]</scope>
    <source>
        <strain evidence="1 2">MAFF212206</strain>
    </source>
</reference>
<gene>
    <name evidence="1" type="ORF">KPSA1_06965</name>
</gene>
<dbReference type="AlphaFoldDB" id="A0A2V0QK25"/>
<organism evidence="1 2">
    <name type="scientific">Pseudomonas syringae pv. actinidiae</name>
    <dbReference type="NCBI Taxonomy" id="103796"/>
    <lineage>
        <taxon>Bacteria</taxon>
        <taxon>Pseudomonadati</taxon>
        <taxon>Pseudomonadota</taxon>
        <taxon>Gammaproteobacteria</taxon>
        <taxon>Pseudomonadales</taxon>
        <taxon>Pseudomonadaceae</taxon>
        <taxon>Pseudomonas</taxon>
        <taxon>Pseudomonas syringae</taxon>
    </lineage>
</organism>
<protein>
    <submittedName>
        <fullName evidence="1">Catechol-2,3-dioxygenase</fullName>
    </submittedName>
</protein>
<sequence length="134" mass="14798">MQVNSLPWFFSEVSAQGHARRVGGQHLDHDLTLFLFEDHSTAMQKPVSSFLPIQIVTRDKTLLAFQEPVDVPDLFRPVCALALQRALARRLPPLPGHVPQLLILRDEPRVLPLAAGPTHASLPLAALIDVSAVY</sequence>
<comment type="caution">
    <text evidence="1">The sequence shown here is derived from an EMBL/GenBank/DDBJ whole genome shotgun (WGS) entry which is preliminary data.</text>
</comment>
<dbReference type="Proteomes" id="UP000247480">
    <property type="component" value="Unassembled WGS sequence"/>
</dbReference>
<accession>A0A2V0QK25</accession>